<evidence type="ECO:0000313" key="8">
    <source>
        <dbReference type="Proteomes" id="UP000537161"/>
    </source>
</evidence>
<comment type="subcellular location">
    <subcellularLocation>
        <location evidence="5">Cytoplasm</location>
    </subcellularLocation>
</comment>
<keyword evidence="5 7" id="KW-0808">Transferase</keyword>
<dbReference type="Pfam" id="PF01121">
    <property type="entry name" value="CoaE"/>
    <property type="match status" value="1"/>
</dbReference>
<sequence>MTPYKRPASRLRRPFILGLTGSIGMGKSTAAAMFEREGVPVFDADAEVHRLQGPGGALVAAIEARFPGTTGPGGVDRQKLGARVLGHPHELAALEAIVHPAVGRAQKRFLARHRARAVVVLDIPLLFEKGGARRVGAVAVVSAPLWVQRKRVMRRPGMTAAKFRAIRALQTPDRVKRARADFVIETGRPKSETHRQIRAIASCFRAR</sequence>
<dbReference type="NCBIfam" id="TIGR00152">
    <property type="entry name" value="dephospho-CoA kinase"/>
    <property type="match status" value="1"/>
</dbReference>
<comment type="caution">
    <text evidence="7">The sequence shown here is derived from an EMBL/GenBank/DDBJ whole genome shotgun (WGS) entry which is preliminary data.</text>
</comment>
<dbReference type="Proteomes" id="UP000537161">
    <property type="component" value="Unassembled WGS sequence"/>
</dbReference>
<dbReference type="InterPro" id="IPR027417">
    <property type="entry name" value="P-loop_NTPase"/>
</dbReference>
<keyword evidence="5 7" id="KW-0418">Kinase</keyword>
<accession>A0A7W9ENP8</accession>
<comment type="pathway">
    <text evidence="5">Cofactor biosynthesis; coenzyme A biosynthesis; CoA from (R)-pantothenate: step 5/5.</text>
</comment>
<dbReference type="CDD" id="cd02022">
    <property type="entry name" value="DPCK"/>
    <property type="match status" value="1"/>
</dbReference>
<comment type="catalytic activity">
    <reaction evidence="5">
        <text>3'-dephospho-CoA + ATP = ADP + CoA + H(+)</text>
        <dbReference type="Rhea" id="RHEA:18245"/>
        <dbReference type="ChEBI" id="CHEBI:15378"/>
        <dbReference type="ChEBI" id="CHEBI:30616"/>
        <dbReference type="ChEBI" id="CHEBI:57287"/>
        <dbReference type="ChEBI" id="CHEBI:57328"/>
        <dbReference type="ChEBI" id="CHEBI:456216"/>
        <dbReference type="EC" id="2.7.1.24"/>
    </reaction>
</comment>
<dbReference type="RefSeq" id="WP_184094255.1">
    <property type="nucleotide sequence ID" value="NZ_JACIJH010000001.1"/>
</dbReference>
<keyword evidence="5" id="KW-0963">Cytoplasm</keyword>
<dbReference type="GO" id="GO:0015937">
    <property type="term" value="P:coenzyme A biosynthetic process"/>
    <property type="evidence" value="ECO:0007669"/>
    <property type="project" value="UniProtKB-UniRule"/>
</dbReference>
<gene>
    <name evidence="5" type="primary">coaE</name>
    <name evidence="7" type="ORF">FHR21_000113</name>
</gene>
<evidence type="ECO:0000256" key="6">
    <source>
        <dbReference type="NCBIfam" id="TIGR00152"/>
    </source>
</evidence>
<comment type="similarity">
    <text evidence="1 5">Belongs to the CoaE family.</text>
</comment>
<dbReference type="Gene3D" id="3.40.50.300">
    <property type="entry name" value="P-loop containing nucleotide triphosphate hydrolases"/>
    <property type="match status" value="1"/>
</dbReference>
<keyword evidence="3 5" id="KW-0067">ATP-binding</keyword>
<reference evidence="7 8" key="1">
    <citation type="submission" date="2020-08" db="EMBL/GenBank/DDBJ databases">
        <title>Genomic Encyclopedia of Type Strains, Phase IV (KMG-IV): sequencing the most valuable type-strain genomes for metagenomic binning, comparative biology and taxonomic classification.</title>
        <authorList>
            <person name="Goeker M."/>
        </authorList>
    </citation>
    <scope>NUCLEOTIDE SEQUENCE [LARGE SCALE GENOMIC DNA]</scope>
    <source>
        <strain evidence="7 8">DSM 27163</strain>
    </source>
</reference>
<dbReference type="AlphaFoldDB" id="A0A7W9ENP8"/>
<feature type="binding site" evidence="5">
    <location>
        <begin position="24"/>
        <end position="29"/>
    </location>
    <ligand>
        <name>ATP</name>
        <dbReference type="ChEBI" id="CHEBI:30616"/>
    </ligand>
</feature>
<evidence type="ECO:0000313" key="7">
    <source>
        <dbReference type="EMBL" id="MBB5704788.1"/>
    </source>
</evidence>
<dbReference type="GO" id="GO:0005524">
    <property type="term" value="F:ATP binding"/>
    <property type="evidence" value="ECO:0007669"/>
    <property type="project" value="UniProtKB-UniRule"/>
</dbReference>
<name>A0A7W9ENP8_9SPHN</name>
<dbReference type="PANTHER" id="PTHR10695:SF46">
    <property type="entry name" value="BIFUNCTIONAL COENZYME A SYNTHASE-RELATED"/>
    <property type="match status" value="1"/>
</dbReference>
<dbReference type="GO" id="GO:0004140">
    <property type="term" value="F:dephospho-CoA kinase activity"/>
    <property type="evidence" value="ECO:0007669"/>
    <property type="project" value="UniProtKB-UniRule"/>
</dbReference>
<dbReference type="PANTHER" id="PTHR10695">
    <property type="entry name" value="DEPHOSPHO-COA KINASE-RELATED"/>
    <property type="match status" value="1"/>
</dbReference>
<organism evidence="7 8">
    <name type="scientific">Sphingopyxis panaciterrulae</name>
    <dbReference type="NCBI Taxonomy" id="462372"/>
    <lineage>
        <taxon>Bacteria</taxon>
        <taxon>Pseudomonadati</taxon>
        <taxon>Pseudomonadota</taxon>
        <taxon>Alphaproteobacteria</taxon>
        <taxon>Sphingomonadales</taxon>
        <taxon>Sphingomonadaceae</taxon>
        <taxon>Sphingopyxis</taxon>
    </lineage>
</organism>
<dbReference type="EC" id="2.7.1.24" evidence="5 6"/>
<dbReference type="GO" id="GO:0005737">
    <property type="term" value="C:cytoplasm"/>
    <property type="evidence" value="ECO:0007669"/>
    <property type="project" value="UniProtKB-SubCell"/>
</dbReference>
<comment type="function">
    <text evidence="5">Catalyzes the phosphorylation of the 3'-hydroxyl group of dephosphocoenzyme A to form coenzyme A.</text>
</comment>
<dbReference type="HAMAP" id="MF_00376">
    <property type="entry name" value="Dephospho_CoA_kinase"/>
    <property type="match status" value="1"/>
</dbReference>
<evidence type="ECO:0000256" key="1">
    <source>
        <dbReference type="ARBA" id="ARBA00009018"/>
    </source>
</evidence>
<keyword evidence="2 5" id="KW-0547">Nucleotide-binding</keyword>
<evidence type="ECO:0000256" key="2">
    <source>
        <dbReference type="ARBA" id="ARBA00022741"/>
    </source>
</evidence>
<keyword evidence="8" id="KW-1185">Reference proteome</keyword>
<dbReference type="UniPathway" id="UPA00241">
    <property type="reaction ID" value="UER00356"/>
</dbReference>
<evidence type="ECO:0000256" key="3">
    <source>
        <dbReference type="ARBA" id="ARBA00022840"/>
    </source>
</evidence>
<keyword evidence="4 5" id="KW-0173">Coenzyme A biosynthesis</keyword>
<evidence type="ECO:0000256" key="4">
    <source>
        <dbReference type="ARBA" id="ARBA00022993"/>
    </source>
</evidence>
<dbReference type="PROSITE" id="PS51219">
    <property type="entry name" value="DPCK"/>
    <property type="match status" value="1"/>
</dbReference>
<dbReference type="SUPFAM" id="SSF52540">
    <property type="entry name" value="P-loop containing nucleoside triphosphate hydrolases"/>
    <property type="match status" value="1"/>
</dbReference>
<dbReference type="EMBL" id="JACIJH010000001">
    <property type="protein sequence ID" value="MBB5704788.1"/>
    <property type="molecule type" value="Genomic_DNA"/>
</dbReference>
<protein>
    <recommendedName>
        <fullName evidence="5 6">Dephospho-CoA kinase</fullName>
        <ecNumber evidence="5 6">2.7.1.24</ecNumber>
    </recommendedName>
    <alternativeName>
        <fullName evidence="5">Dephosphocoenzyme A kinase</fullName>
    </alternativeName>
</protein>
<evidence type="ECO:0000256" key="5">
    <source>
        <dbReference type="HAMAP-Rule" id="MF_00376"/>
    </source>
</evidence>
<proteinExistence type="inferred from homology"/>
<dbReference type="InterPro" id="IPR001977">
    <property type="entry name" value="Depp_CoAkinase"/>
</dbReference>